<dbReference type="Pfam" id="PF20957">
    <property type="entry name" value="GxGYxYP_N_2nd"/>
    <property type="match status" value="1"/>
</dbReference>
<dbReference type="EMBL" id="BRXZ01002877">
    <property type="protein sequence ID" value="GMH72057.1"/>
    <property type="molecule type" value="Genomic_DNA"/>
</dbReference>
<dbReference type="Proteomes" id="UP001165082">
    <property type="component" value="Unassembled WGS sequence"/>
</dbReference>
<evidence type="ECO:0000313" key="5">
    <source>
        <dbReference type="Proteomes" id="UP001165082"/>
    </source>
</evidence>
<dbReference type="InterPro" id="IPR038410">
    <property type="entry name" value="GxGYxYP_C_sf"/>
</dbReference>
<evidence type="ECO:0000259" key="2">
    <source>
        <dbReference type="Pfam" id="PF14323"/>
    </source>
</evidence>
<dbReference type="Pfam" id="PF14323">
    <property type="entry name" value="GxGYxYP_C"/>
    <property type="match status" value="1"/>
</dbReference>
<gene>
    <name evidence="4" type="ORF">TrRE_jg4103</name>
</gene>
<feature type="domain" description="GxGYxYP putative glycoside hydrolase second N-terminal" evidence="3">
    <location>
        <begin position="113"/>
        <end position="169"/>
    </location>
</feature>
<dbReference type="InterPro" id="IPR048310">
    <property type="entry name" value="GxGYxYP_N_2nd"/>
</dbReference>
<feature type="chain" id="PRO_5040904169" evidence="1">
    <location>
        <begin position="18"/>
        <end position="531"/>
    </location>
</feature>
<dbReference type="OrthoDB" id="191687at2759"/>
<sequence>MVRAFALLALVLAPAYSHLFDSCMSREDTPNTSDDSSFFYVRADIKDVSKEDSMTIAAYSGLIARGGAKMAMIGKANDKVWLDAMLEETNRPSEDIYTLTEVLTSVPCDGCQYVLCEIGENSTSAALSYAAASDSILVATVENKDILEKFGITMKEDLRGVGADWALANPDLHFNPHVSVLQQPGAPVPLADLSVRCGALTWFGNGDCKTSTLAPQAFGFLESGDSIVIGWGGGDDPEWDCVHAATAQGAMGVIAADWAVNLGVLMDSSSPAPVSVVSPGPSSPASDPVPPGKHTVSFIMSDGDNIQWVLNDWSSPPGGNDWWNSEQRGKAKIGWTLNPTLATIAEPVFKTIMGGLTEKDEFIAGPSGAGYSFPNDFSDEAFEAFAKETEYQMAAAGQRIVNVLADEGKIEEMGPLLKQDGIDGVIMYEYNGYSELEGALAFVEGKPVIGGRFSLWSPDFYGVDSLVEALKALPNLADSTTSDGYSVIPVHAWSHNVTDIVRAATMLEEDGRFDVVLPSELIARINDFFER</sequence>
<reference evidence="4" key="1">
    <citation type="submission" date="2022-07" db="EMBL/GenBank/DDBJ databases">
        <title>Genome analysis of Parmales, a sister group of diatoms, reveals the evolutionary specialization of diatoms from phago-mixotrophs to photoautotrophs.</title>
        <authorList>
            <person name="Ban H."/>
            <person name="Sato S."/>
            <person name="Yoshikawa S."/>
            <person name="Kazumasa Y."/>
            <person name="Nakamura Y."/>
            <person name="Ichinomiya M."/>
            <person name="Saitoh K."/>
            <person name="Sato N."/>
            <person name="Blanc-Mathieu R."/>
            <person name="Endo H."/>
            <person name="Kuwata A."/>
            <person name="Ogata H."/>
        </authorList>
    </citation>
    <scope>NUCLEOTIDE SEQUENCE</scope>
</reference>
<feature type="domain" description="GxGYxYP putative glycoside hydrolase C-terminal" evidence="2">
    <location>
        <begin position="293"/>
        <end position="525"/>
    </location>
</feature>
<keyword evidence="1" id="KW-0732">Signal</keyword>
<dbReference type="Gene3D" id="3.20.20.490">
    <property type="entry name" value="GxGYxYP glycoside hydrolase, C-terminal domain"/>
    <property type="match status" value="1"/>
</dbReference>
<proteinExistence type="predicted"/>
<evidence type="ECO:0000313" key="4">
    <source>
        <dbReference type="EMBL" id="GMH72057.1"/>
    </source>
</evidence>
<evidence type="ECO:0000256" key="1">
    <source>
        <dbReference type="SAM" id="SignalP"/>
    </source>
</evidence>
<dbReference type="PANTHER" id="PTHR37321">
    <property type="entry name" value="EXPORTED PROTEIN-RELATED"/>
    <property type="match status" value="1"/>
</dbReference>
<dbReference type="InterPro" id="IPR025832">
    <property type="entry name" value="GxGYxYP_C"/>
</dbReference>
<protein>
    <submittedName>
        <fullName evidence="4">Uncharacterized protein</fullName>
    </submittedName>
</protein>
<evidence type="ECO:0000259" key="3">
    <source>
        <dbReference type="Pfam" id="PF20957"/>
    </source>
</evidence>
<dbReference type="AlphaFoldDB" id="A0A9W7AGX5"/>
<keyword evidence="5" id="KW-1185">Reference proteome</keyword>
<feature type="signal peptide" evidence="1">
    <location>
        <begin position="1"/>
        <end position="17"/>
    </location>
</feature>
<dbReference type="PANTHER" id="PTHR37321:SF1">
    <property type="entry name" value="EXPORTED PROTEIN"/>
    <property type="match status" value="1"/>
</dbReference>
<name>A0A9W7AGX5_9STRA</name>
<comment type="caution">
    <text evidence="4">The sequence shown here is derived from an EMBL/GenBank/DDBJ whole genome shotgun (WGS) entry which is preliminary data.</text>
</comment>
<organism evidence="4 5">
    <name type="scientific">Triparma retinervis</name>
    <dbReference type="NCBI Taxonomy" id="2557542"/>
    <lineage>
        <taxon>Eukaryota</taxon>
        <taxon>Sar</taxon>
        <taxon>Stramenopiles</taxon>
        <taxon>Ochrophyta</taxon>
        <taxon>Bolidophyceae</taxon>
        <taxon>Parmales</taxon>
        <taxon>Triparmaceae</taxon>
        <taxon>Triparma</taxon>
    </lineage>
</organism>
<accession>A0A9W7AGX5</accession>